<evidence type="ECO:0000313" key="2">
    <source>
        <dbReference type="EMBL" id="KAH8701888.1"/>
    </source>
</evidence>
<dbReference type="EMBL" id="JAJTJA010000003">
    <property type="protein sequence ID" value="KAH8701888.1"/>
    <property type="molecule type" value="Genomic_DNA"/>
</dbReference>
<comment type="caution">
    <text evidence="2">The sequence shown here is derived from an EMBL/GenBank/DDBJ whole genome shotgun (WGS) entry which is preliminary data.</text>
</comment>
<name>A0AAD4Q3L0_9EURO</name>
<feature type="non-terminal residue" evidence="2">
    <location>
        <position position="87"/>
    </location>
</feature>
<dbReference type="AlphaFoldDB" id="A0AAD4Q3L0"/>
<dbReference type="GeneID" id="70245695"/>
<organism evidence="2 3">
    <name type="scientific">Talaromyces proteolyticus</name>
    <dbReference type="NCBI Taxonomy" id="1131652"/>
    <lineage>
        <taxon>Eukaryota</taxon>
        <taxon>Fungi</taxon>
        <taxon>Dikarya</taxon>
        <taxon>Ascomycota</taxon>
        <taxon>Pezizomycotina</taxon>
        <taxon>Eurotiomycetes</taxon>
        <taxon>Eurotiomycetidae</taxon>
        <taxon>Eurotiales</taxon>
        <taxon>Trichocomaceae</taxon>
        <taxon>Talaromyces</taxon>
        <taxon>Talaromyces sect. Bacilispori</taxon>
    </lineage>
</organism>
<feature type="region of interest" description="Disordered" evidence="1">
    <location>
        <begin position="36"/>
        <end position="55"/>
    </location>
</feature>
<accession>A0AAD4Q3L0</accession>
<evidence type="ECO:0000313" key="3">
    <source>
        <dbReference type="Proteomes" id="UP001201262"/>
    </source>
</evidence>
<sequence>MSTSRRALTKVGSILITVLLSRGRRRMERKNISRRLLLPDLPHTPTPPTRDGGRYSTREALAINRSIQAYRASQYVPRSRTRRGRSR</sequence>
<gene>
    <name evidence="2" type="ORF">BGW36DRAFT_371786</name>
</gene>
<dbReference type="Proteomes" id="UP001201262">
    <property type="component" value="Unassembled WGS sequence"/>
</dbReference>
<reference evidence="2" key="1">
    <citation type="submission" date="2021-12" db="EMBL/GenBank/DDBJ databases">
        <title>Convergent genome expansion in fungi linked to evolution of root-endophyte symbiosis.</title>
        <authorList>
            <consortium name="DOE Joint Genome Institute"/>
            <person name="Ke Y.-H."/>
            <person name="Bonito G."/>
            <person name="Liao H.-L."/>
            <person name="Looney B."/>
            <person name="Rojas-Flechas A."/>
            <person name="Nash J."/>
            <person name="Hameed K."/>
            <person name="Schadt C."/>
            <person name="Martin F."/>
            <person name="Crous P.W."/>
            <person name="Miettinen O."/>
            <person name="Magnuson J.K."/>
            <person name="Labbe J."/>
            <person name="Jacobson D."/>
            <person name="Doktycz M.J."/>
            <person name="Veneault-Fourrey C."/>
            <person name="Kuo A."/>
            <person name="Mondo S."/>
            <person name="Calhoun S."/>
            <person name="Riley R."/>
            <person name="Ohm R."/>
            <person name="LaButti K."/>
            <person name="Andreopoulos B."/>
            <person name="Pangilinan J."/>
            <person name="Nolan M."/>
            <person name="Tritt A."/>
            <person name="Clum A."/>
            <person name="Lipzen A."/>
            <person name="Daum C."/>
            <person name="Barry K."/>
            <person name="Grigoriev I.V."/>
            <person name="Vilgalys R."/>
        </authorList>
    </citation>
    <scope>NUCLEOTIDE SEQUENCE</scope>
    <source>
        <strain evidence="2">PMI_201</strain>
    </source>
</reference>
<evidence type="ECO:0000256" key="1">
    <source>
        <dbReference type="SAM" id="MobiDB-lite"/>
    </source>
</evidence>
<dbReference type="RefSeq" id="XP_046075264.1">
    <property type="nucleotide sequence ID" value="XM_046215408.1"/>
</dbReference>
<keyword evidence="3" id="KW-1185">Reference proteome</keyword>
<proteinExistence type="predicted"/>
<protein>
    <submittedName>
        <fullName evidence="2">Uncharacterized protein</fullName>
    </submittedName>
</protein>